<evidence type="ECO:0000256" key="3">
    <source>
        <dbReference type="ARBA" id="ARBA00022598"/>
    </source>
</evidence>
<evidence type="ECO:0000256" key="4">
    <source>
        <dbReference type="ARBA" id="ARBA00022741"/>
    </source>
</evidence>
<keyword evidence="3" id="KW-0436">Ligase</keyword>
<dbReference type="PROSITE" id="PS51273">
    <property type="entry name" value="GATASE_TYPE_1"/>
    <property type="match status" value="1"/>
</dbReference>
<keyword evidence="5 10" id="KW-0332">GMP biosynthesis</keyword>
<dbReference type="CDD" id="cd01742">
    <property type="entry name" value="GATase1_GMP_Synthase"/>
    <property type="match status" value="1"/>
</dbReference>
<dbReference type="GO" id="GO:0005829">
    <property type="term" value="C:cytosol"/>
    <property type="evidence" value="ECO:0007669"/>
    <property type="project" value="TreeGrafter"/>
</dbReference>
<dbReference type="Gene3D" id="3.40.50.620">
    <property type="entry name" value="HUPs"/>
    <property type="match status" value="1"/>
</dbReference>
<dbReference type="PANTHER" id="PTHR11922:SF2">
    <property type="entry name" value="GMP SYNTHASE [GLUTAMINE-HYDROLYZING]"/>
    <property type="match status" value="1"/>
</dbReference>
<accession>A0A6L2P6K5</accession>
<organism evidence="13">
    <name type="scientific">Tanacetum cinerariifolium</name>
    <name type="common">Dalmatian daisy</name>
    <name type="synonym">Chrysanthemum cinerariifolium</name>
    <dbReference type="NCBI Taxonomy" id="118510"/>
    <lineage>
        <taxon>Eukaryota</taxon>
        <taxon>Viridiplantae</taxon>
        <taxon>Streptophyta</taxon>
        <taxon>Embryophyta</taxon>
        <taxon>Tracheophyta</taxon>
        <taxon>Spermatophyta</taxon>
        <taxon>Magnoliopsida</taxon>
        <taxon>eudicotyledons</taxon>
        <taxon>Gunneridae</taxon>
        <taxon>Pentapetalae</taxon>
        <taxon>asterids</taxon>
        <taxon>campanulids</taxon>
        <taxon>Asterales</taxon>
        <taxon>Asteraceae</taxon>
        <taxon>Asteroideae</taxon>
        <taxon>Anthemideae</taxon>
        <taxon>Anthemidinae</taxon>
        <taxon>Tanacetum</taxon>
    </lineage>
</organism>
<dbReference type="InterPro" id="IPR004739">
    <property type="entry name" value="GMP_synth_GATase"/>
</dbReference>
<dbReference type="Pfam" id="PF00958">
    <property type="entry name" value="GMP_synt_C"/>
    <property type="match status" value="1"/>
</dbReference>
<dbReference type="Pfam" id="PF00117">
    <property type="entry name" value="GATase"/>
    <property type="match status" value="1"/>
</dbReference>
<feature type="domain" description="GMPS ATP-PPase" evidence="12">
    <location>
        <begin position="694"/>
        <end position="868"/>
    </location>
</feature>
<dbReference type="InterPro" id="IPR017926">
    <property type="entry name" value="GATASE"/>
</dbReference>
<feature type="compositionally biased region" description="Polar residues" evidence="11">
    <location>
        <begin position="75"/>
        <end position="96"/>
    </location>
</feature>
<keyword evidence="4 10" id="KW-0547">Nucleotide-binding</keyword>
<keyword evidence="8" id="KW-0315">Glutamine amidotransferase</keyword>
<evidence type="ECO:0000256" key="6">
    <source>
        <dbReference type="ARBA" id="ARBA00022755"/>
    </source>
</evidence>
<dbReference type="GO" id="GO:0003921">
    <property type="term" value="F:GMP synthase activity"/>
    <property type="evidence" value="ECO:0007669"/>
    <property type="project" value="InterPro"/>
</dbReference>
<reference evidence="13" key="1">
    <citation type="journal article" date="2019" name="Sci. Rep.">
        <title>Draft genome of Tanacetum cinerariifolium, the natural source of mosquito coil.</title>
        <authorList>
            <person name="Yamashiro T."/>
            <person name="Shiraishi A."/>
            <person name="Satake H."/>
            <person name="Nakayama K."/>
        </authorList>
    </citation>
    <scope>NUCLEOTIDE SEQUENCE</scope>
</reference>
<dbReference type="GO" id="GO:0005524">
    <property type="term" value="F:ATP binding"/>
    <property type="evidence" value="ECO:0007669"/>
    <property type="project" value="UniProtKB-UniRule"/>
</dbReference>
<dbReference type="EC" id="6.3.5.2" evidence="2"/>
<evidence type="ECO:0000256" key="11">
    <source>
        <dbReference type="SAM" id="MobiDB-lite"/>
    </source>
</evidence>
<sequence>MARKTPKCPPMVEANQFGCKWNFSGIFDHNHHHDRSQRKMLSNESHGSKNLQGNARSQVRMLTFDEQLRSINIESKMKTASVNQSVEGETSSSNRTRQNDDVLKNTNTMDLSFWKKIKSRYENPNKKKENTMFVDRIVVLKPSHHVVECPVDIGCRCSYLHHHQSSLSKQQLIKHTRISFNDVRKKLKNAKKMKNSRKIKSFEASESGEINEIDSKMEKLSIVPFSKKQEPEVFTEAKRHLAERLRQIGKGVGEPPGSSSKRESRTLERILLFSPVHESMATFCCEPNNIISTEADGSTEGSQMKFSMDVSSPKVDSKLGNMDNDQFRENPSPVSVLDFFFTDNISSPTSTSESAELQIQPHRLDFEENSSQTSSSPRKTNLSSVVLDREFIFSYVNDIYEMSQSNWEEFLAAGYPTESSCEHKLLHDSVKEVLVSLQSRLIFFSSNIRPFSLERDVVNEVIDQVDWHNGQPVGPRTLDLLVRRDIGKCGQWVDVISDRNDIVFEMVDETLQELIMETVFDIHISSCTSSLKSITDLNPSVIILSGGPHSVHAPHAPCFHDGFVEYVESHNVFVLGICYGLQLIVQKLGGVVDVGEKQEYGKMVIEVFGNGGLFGGKCVGDKQVVWMSHGDEAVKMPNGFEVVARSEQGAVAAVECAERRFYGLQYHPEVTHSPEGMDLLRHFLFDICGVTAGWKMEDVMEEEIKVIKSMVGPDDHVICALSGGVDSTVAATLVHKAIGDRLHCIFVDNGLLRYKEQERVMGTFERDLHLPVTCVDASVQFLSELKEKRLGTKSTYLVQGTLYPDVIESCPPPGSGRTHSHTIKSHHNVGGLPKDMKLKLIEPLKLLFKDEVRELGRILDVPVAFLKRHPFPGPGLAVRIPGDVTQGNALDILRQVDEIFIQAIKDAGIYDEIWQAFAVYLPIKTTGVQGDQRTHSNAVALRAVTSQDGMTADWYYFEHKFLDDVSRKICNSSNIMANYVKLARFMEGDYYSQNPSLGSWCSLKTSLRTHLGDYSLNDSRSFKIYWCMSQRFSMTKSNLRSITQSRLFRQDDCQNLFPSTIDMMPVIQVTREMGCRMVSRVRRSQLRGLNPNEGTEKTCTLRRISDREERDGGVELQNPLRSSFTSKSNYGGGNQTYGGYPPYVAHPSYPENALPNSYSQYSACPIFGDKISVRPLPGDALPGCVVRVWLGNLLPRRSMAGFWPLWACYERI</sequence>
<evidence type="ECO:0000313" key="13">
    <source>
        <dbReference type="EMBL" id="GEU92715.1"/>
    </source>
</evidence>
<dbReference type="InterPro" id="IPR014729">
    <property type="entry name" value="Rossmann-like_a/b/a_fold"/>
</dbReference>
<dbReference type="SUPFAM" id="SSF52317">
    <property type="entry name" value="Class I glutamine amidotransferase-like"/>
    <property type="match status" value="1"/>
</dbReference>
<keyword evidence="6 10" id="KW-0658">Purine biosynthesis</keyword>
<dbReference type="SUPFAM" id="SSF52402">
    <property type="entry name" value="Adenine nucleotide alpha hydrolases-like"/>
    <property type="match status" value="1"/>
</dbReference>
<evidence type="ECO:0000256" key="8">
    <source>
        <dbReference type="ARBA" id="ARBA00022962"/>
    </source>
</evidence>
<protein>
    <recommendedName>
        <fullName evidence="2">GMP synthase (glutamine-hydrolyzing)</fullName>
        <ecNumber evidence="2">6.3.5.2</ecNumber>
    </recommendedName>
    <alternativeName>
        <fullName evidence="9">Glutamine amidotransferase</fullName>
    </alternativeName>
</protein>
<comment type="caution">
    <text evidence="13">The sequence shown here is derived from an EMBL/GenBank/DDBJ whole genome shotgun (WGS) entry which is preliminary data.</text>
</comment>
<feature type="region of interest" description="Disordered" evidence="11">
    <location>
        <begin position="75"/>
        <end position="104"/>
    </location>
</feature>
<dbReference type="InterPro" id="IPR029062">
    <property type="entry name" value="Class_I_gatase-like"/>
</dbReference>
<dbReference type="Gene3D" id="3.40.50.880">
    <property type="match status" value="1"/>
</dbReference>
<evidence type="ECO:0000256" key="7">
    <source>
        <dbReference type="ARBA" id="ARBA00022840"/>
    </source>
</evidence>
<dbReference type="UniPathway" id="UPA00189">
    <property type="reaction ID" value="UER00296"/>
</dbReference>
<dbReference type="Gene3D" id="3.30.300.10">
    <property type="match status" value="1"/>
</dbReference>
<evidence type="ECO:0000256" key="2">
    <source>
        <dbReference type="ARBA" id="ARBA00012746"/>
    </source>
</evidence>
<dbReference type="PANTHER" id="PTHR11922">
    <property type="entry name" value="GMP SYNTHASE-RELATED"/>
    <property type="match status" value="1"/>
</dbReference>
<dbReference type="InterPro" id="IPR025777">
    <property type="entry name" value="GMPS_ATP_PPase_dom"/>
</dbReference>
<dbReference type="AlphaFoldDB" id="A0A6L2P6K5"/>
<dbReference type="SUPFAM" id="SSF54810">
    <property type="entry name" value="GMP synthetase C-terminal dimerisation domain"/>
    <property type="match status" value="1"/>
</dbReference>
<dbReference type="CDD" id="cd01997">
    <property type="entry name" value="GMP_synthase_C"/>
    <property type="match status" value="1"/>
</dbReference>
<name>A0A6L2P6K5_TANCI</name>
<evidence type="ECO:0000256" key="1">
    <source>
        <dbReference type="ARBA" id="ARBA00005153"/>
    </source>
</evidence>
<evidence type="ECO:0000259" key="12">
    <source>
        <dbReference type="PROSITE" id="PS51553"/>
    </source>
</evidence>
<dbReference type="PROSITE" id="PS51553">
    <property type="entry name" value="GMPS_ATP_PPASE"/>
    <property type="match status" value="1"/>
</dbReference>
<dbReference type="EMBL" id="BKCJ010010694">
    <property type="protein sequence ID" value="GEU92715.1"/>
    <property type="molecule type" value="Genomic_DNA"/>
</dbReference>
<feature type="non-terminal residue" evidence="13">
    <location>
        <position position="1212"/>
    </location>
</feature>
<feature type="binding site" evidence="10">
    <location>
        <begin position="722"/>
        <end position="728"/>
    </location>
    <ligand>
        <name>ATP</name>
        <dbReference type="ChEBI" id="CHEBI:30616"/>
    </ligand>
</feature>
<evidence type="ECO:0000256" key="5">
    <source>
        <dbReference type="ARBA" id="ARBA00022749"/>
    </source>
</evidence>
<dbReference type="InterPro" id="IPR001674">
    <property type="entry name" value="GMP_synth_C"/>
</dbReference>
<proteinExistence type="predicted"/>
<evidence type="ECO:0000256" key="10">
    <source>
        <dbReference type="PROSITE-ProRule" id="PRU00886"/>
    </source>
</evidence>
<comment type="pathway">
    <text evidence="1">Purine metabolism; GMP biosynthesis; GMP from XMP (L-Gln route): step 1/1.</text>
</comment>
<gene>
    <name evidence="13" type="ORF">Tci_064693</name>
</gene>
<keyword evidence="7 10" id="KW-0067">ATP-binding</keyword>
<evidence type="ECO:0000256" key="9">
    <source>
        <dbReference type="ARBA" id="ARBA00031356"/>
    </source>
</evidence>